<dbReference type="Proteomes" id="UP000593892">
    <property type="component" value="Chromosome"/>
</dbReference>
<organism evidence="2 3">
    <name type="scientific">Paludibaculum fermentans</name>
    <dbReference type="NCBI Taxonomy" id="1473598"/>
    <lineage>
        <taxon>Bacteria</taxon>
        <taxon>Pseudomonadati</taxon>
        <taxon>Acidobacteriota</taxon>
        <taxon>Terriglobia</taxon>
        <taxon>Bryobacterales</taxon>
        <taxon>Bryobacteraceae</taxon>
        <taxon>Paludibaculum</taxon>
    </lineage>
</organism>
<dbReference type="Pfam" id="PF07238">
    <property type="entry name" value="PilZ"/>
    <property type="match status" value="1"/>
</dbReference>
<gene>
    <name evidence="2" type="ORF">IRI77_10715</name>
</gene>
<dbReference type="InterPro" id="IPR009875">
    <property type="entry name" value="PilZ_domain"/>
</dbReference>
<accession>A0A7S7SMF8</accession>
<proteinExistence type="predicted"/>
<sequence length="125" mass="13544">MAGMERRQSPRLAVAIKTTLTVLGEADVNVAAEVQNLSGNGAKVLIDRKLPTGACVKLVLEDCLYLGEVAYCRQVDGGFQAGLVLEHAVHALNDLHWLMQSLLAESVSSTRGFESRPEPKSKARR</sequence>
<protein>
    <submittedName>
        <fullName evidence="2">PilZ domain-containing protein</fullName>
    </submittedName>
</protein>
<dbReference type="AlphaFoldDB" id="A0A7S7SMF8"/>
<evidence type="ECO:0000259" key="1">
    <source>
        <dbReference type="Pfam" id="PF07238"/>
    </source>
</evidence>
<feature type="domain" description="PilZ" evidence="1">
    <location>
        <begin position="5"/>
        <end position="84"/>
    </location>
</feature>
<dbReference type="GO" id="GO:0035438">
    <property type="term" value="F:cyclic-di-GMP binding"/>
    <property type="evidence" value="ECO:0007669"/>
    <property type="project" value="InterPro"/>
</dbReference>
<dbReference type="RefSeq" id="WP_194452063.1">
    <property type="nucleotide sequence ID" value="NZ_CP063849.1"/>
</dbReference>
<name>A0A7S7SMF8_PALFE</name>
<keyword evidence="3" id="KW-1185">Reference proteome</keyword>
<dbReference type="SUPFAM" id="SSF141371">
    <property type="entry name" value="PilZ domain-like"/>
    <property type="match status" value="1"/>
</dbReference>
<reference evidence="2 3" key="1">
    <citation type="submission" date="2020-10" db="EMBL/GenBank/DDBJ databases">
        <title>Complete genome sequence of Paludibaculum fermentans P105T, a facultatively anaerobic acidobacterium capable of dissimilatory Fe(III) reduction.</title>
        <authorList>
            <person name="Dedysh S.N."/>
            <person name="Beletsky A.V."/>
            <person name="Kulichevskaya I.S."/>
            <person name="Mardanov A.V."/>
            <person name="Ravin N.V."/>
        </authorList>
    </citation>
    <scope>NUCLEOTIDE SEQUENCE [LARGE SCALE GENOMIC DNA]</scope>
    <source>
        <strain evidence="2 3">P105</strain>
    </source>
</reference>
<evidence type="ECO:0000313" key="2">
    <source>
        <dbReference type="EMBL" id="QOY90399.1"/>
    </source>
</evidence>
<evidence type="ECO:0000313" key="3">
    <source>
        <dbReference type="Proteomes" id="UP000593892"/>
    </source>
</evidence>
<dbReference type="KEGG" id="pfer:IRI77_10715"/>
<dbReference type="EMBL" id="CP063849">
    <property type="protein sequence ID" value="QOY90399.1"/>
    <property type="molecule type" value="Genomic_DNA"/>
</dbReference>